<dbReference type="InterPro" id="IPR011006">
    <property type="entry name" value="CheY-like_superfamily"/>
</dbReference>
<protein>
    <submittedName>
        <fullName evidence="4">Response regulator</fullName>
    </submittedName>
</protein>
<evidence type="ECO:0000313" key="5">
    <source>
        <dbReference type="Proteomes" id="UP000484015"/>
    </source>
</evidence>
<dbReference type="InterPro" id="IPR050595">
    <property type="entry name" value="Bact_response_regulator"/>
</dbReference>
<dbReference type="Proteomes" id="UP000484015">
    <property type="component" value="Unassembled WGS sequence"/>
</dbReference>
<evidence type="ECO:0000313" key="4">
    <source>
        <dbReference type="EMBL" id="MTW01985.1"/>
    </source>
</evidence>
<dbReference type="PANTHER" id="PTHR44591">
    <property type="entry name" value="STRESS RESPONSE REGULATOR PROTEIN 1"/>
    <property type="match status" value="1"/>
</dbReference>
<proteinExistence type="predicted"/>
<keyword evidence="5" id="KW-1185">Reference proteome</keyword>
<feature type="domain" description="Response regulatory" evidence="3">
    <location>
        <begin position="26"/>
        <end position="133"/>
    </location>
</feature>
<dbReference type="Gene3D" id="3.40.50.2300">
    <property type="match status" value="1"/>
</dbReference>
<accession>A0A6L6PX10</accession>
<dbReference type="CDD" id="cd00156">
    <property type="entry name" value="REC"/>
    <property type="match status" value="1"/>
</dbReference>
<name>A0A6L6PX10_9BURK</name>
<dbReference type="Pfam" id="PF00072">
    <property type="entry name" value="Response_reg"/>
    <property type="match status" value="1"/>
</dbReference>
<comment type="caution">
    <text evidence="4">The sequence shown here is derived from an EMBL/GenBank/DDBJ whole genome shotgun (WGS) entry which is preliminary data.</text>
</comment>
<dbReference type="OrthoDB" id="8777372at2"/>
<feature type="modified residue" description="4-aspartylphosphate" evidence="2">
    <location>
        <position position="74"/>
    </location>
</feature>
<reference evidence="4 5" key="1">
    <citation type="submission" date="2019-11" db="EMBL/GenBank/DDBJ databases">
        <title>Type strains purchased from KCTC, JCM and DSMZ.</title>
        <authorList>
            <person name="Lu H."/>
        </authorList>
    </citation>
    <scope>NUCLEOTIDE SEQUENCE [LARGE SCALE GENOMIC DNA]</scope>
    <source>
        <strain evidence="4 5">KCTC 42409</strain>
    </source>
</reference>
<evidence type="ECO:0000256" key="1">
    <source>
        <dbReference type="ARBA" id="ARBA00022553"/>
    </source>
</evidence>
<evidence type="ECO:0000256" key="2">
    <source>
        <dbReference type="PROSITE-ProRule" id="PRU00169"/>
    </source>
</evidence>
<dbReference type="EMBL" id="WNLA01000003">
    <property type="protein sequence ID" value="MTW01985.1"/>
    <property type="molecule type" value="Genomic_DNA"/>
</dbReference>
<dbReference type="AlphaFoldDB" id="A0A6L6PX10"/>
<dbReference type="SMART" id="SM00448">
    <property type="entry name" value="REC"/>
    <property type="match status" value="1"/>
</dbReference>
<dbReference type="InterPro" id="IPR001789">
    <property type="entry name" value="Sig_transdc_resp-reg_receiver"/>
</dbReference>
<evidence type="ECO:0000259" key="3">
    <source>
        <dbReference type="PROSITE" id="PS50110"/>
    </source>
</evidence>
<dbReference type="PANTHER" id="PTHR44591:SF23">
    <property type="entry name" value="CHEY SUBFAMILY"/>
    <property type="match status" value="1"/>
</dbReference>
<organism evidence="4 5">
    <name type="scientific">Pseudoduganella ginsengisoli</name>
    <dbReference type="NCBI Taxonomy" id="1462440"/>
    <lineage>
        <taxon>Bacteria</taxon>
        <taxon>Pseudomonadati</taxon>
        <taxon>Pseudomonadota</taxon>
        <taxon>Betaproteobacteria</taxon>
        <taxon>Burkholderiales</taxon>
        <taxon>Oxalobacteraceae</taxon>
        <taxon>Telluria group</taxon>
        <taxon>Pseudoduganella</taxon>
    </lineage>
</organism>
<dbReference type="SUPFAM" id="SSF52172">
    <property type="entry name" value="CheY-like"/>
    <property type="match status" value="1"/>
</dbReference>
<sequence length="146" mass="15896">MTMKDTPVIHCEAYHEVTAACREVPRVLHVDGDGDAALVLATLLVPETQVHHAASLAEAVRAINETEFSLVVLDPDLPDGDGVDLLHKLARRTAAPPVLLYSARHPGLRTPAHAFLPKPWTSPRQLWRTVSHMLGLTAASLQELPI</sequence>
<dbReference type="PROSITE" id="PS50110">
    <property type="entry name" value="RESPONSE_REGULATORY"/>
    <property type="match status" value="1"/>
</dbReference>
<keyword evidence="1 2" id="KW-0597">Phosphoprotein</keyword>
<gene>
    <name evidence="4" type="ORF">GM668_07765</name>
</gene>
<dbReference type="GO" id="GO:0000160">
    <property type="term" value="P:phosphorelay signal transduction system"/>
    <property type="evidence" value="ECO:0007669"/>
    <property type="project" value="InterPro"/>
</dbReference>